<evidence type="ECO:0000256" key="5">
    <source>
        <dbReference type="ARBA" id="ARBA00022989"/>
    </source>
</evidence>
<reference evidence="8" key="1">
    <citation type="submission" date="2023-01" db="EMBL/GenBank/DDBJ databases">
        <title>Genome assembly of the deep-sea coral Lophelia pertusa.</title>
        <authorList>
            <person name="Herrera S."/>
            <person name="Cordes E."/>
        </authorList>
    </citation>
    <scope>NUCLEOTIDE SEQUENCE</scope>
    <source>
        <strain evidence="8">USNM1676648</strain>
        <tissue evidence="8">Polyp</tissue>
    </source>
</reference>
<feature type="transmembrane region" description="Helical" evidence="7">
    <location>
        <begin position="163"/>
        <end position="185"/>
    </location>
</feature>
<feature type="transmembrane region" description="Helical" evidence="7">
    <location>
        <begin position="99"/>
        <end position="120"/>
    </location>
</feature>
<keyword evidence="4" id="KW-0732">Signal</keyword>
<feature type="transmembrane region" description="Helical" evidence="7">
    <location>
        <begin position="268"/>
        <end position="290"/>
    </location>
</feature>
<keyword evidence="3 7" id="KW-0812">Transmembrane</keyword>
<evidence type="ECO:0000256" key="1">
    <source>
        <dbReference type="ARBA" id="ARBA00004141"/>
    </source>
</evidence>
<accession>A0A9W9Z3Y5</accession>
<dbReference type="GO" id="GO:0072657">
    <property type="term" value="P:protein localization to membrane"/>
    <property type="evidence" value="ECO:0007669"/>
    <property type="project" value="TreeGrafter"/>
</dbReference>
<organism evidence="8 9">
    <name type="scientific">Desmophyllum pertusum</name>
    <dbReference type="NCBI Taxonomy" id="174260"/>
    <lineage>
        <taxon>Eukaryota</taxon>
        <taxon>Metazoa</taxon>
        <taxon>Cnidaria</taxon>
        <taxon>Anthozoa</taxon>
        <taxon>Hexacorallia</taxon>
        <taxon>Scleractinia</taxon>
        <taxon>Caryophylliina</taxon>
        <taxon>Caryophylliidae</taxon>
        <taxon>Desmophyllum</taxon>
    </lineage>
</organism>
<dbReference type="Pfam" id="PF02990">
    <property type="entry name" value="EMP70"/>
    <property type="match status" value="1"/>
</dbReference>
<sequence length="342" mass="38715">MSFIHDISLGFEVSFQLIETALHALLLLGIKHVEEGDCDNPDLPAMAIPVLELNGTDKLDIIYTYSVTFSPFWEFWESVPEKKWRSRWDYFLESMPSEIQWFSLVNSLIFVLFFTGIICAKTRYTLGKNISSGGLDPADDFIALYGWKALHGDVFRPPGMHMLLSAVLGSGCQIFLAIFGTLVFASVGLLCPPNRGIFLTFAVVLFVCLGFPSGYVSARMYKMFVGEFWKCNVLLAASLFPGLIFGMFLIFNLVLWSKDSSAVVPPRTLATLLAMWFGILFPLTFLGGYLGHKQKSIEKPWRNQRYSQAHSRTENLDQSHNNIYLHSPSIWLHIYSVLLHLE</sequence>
<name>A0A9W9Z3Y5_9CNID</name>
<feature type="transmembrane region" description="Helical" evidence="7">
    <location>
        <begin position="197"/>
        <end position="221"/>
    </location>
</feature>
<dbReference type="GO" id="GO:0016020">
    <property type="term" value="C:membrane"/>
    <property type="evidence" value="ECO:0007669"/>
    <property type="project" value="UniProtKB-SubCell"/>
</dbReference>
<evidence type="ECO:0000313" key="9">
    <source>
        <dbReference type="Proteomes" id="UP001163046"/>
    </source>
</evidence>
<keyword evidence="9" id="KW-1185">Reference proteome</keyword>
<dbReference type="PANTHER" id="PTHR10766">
    <property type="entry name" value="TRANSMEMBRANE 9 SUPERFAMILY PROTEIN"/>
    <property type="match status" value="1"/>
</dbReference>
<protein>
    <recommendedName>
        <fullName evidence="7">Transmembrane 9 superfamily member</fullName>
    </recommendedName>
</protein>
<dbReference type="AlphaFoldDB" id="A0A9W9Z3Y5"/>
<evidence type="ECO:0000256" key="4">
    <source>
        <dbReference type="ARBA" id="ARBA00022729"/>
    </source>
</evidence>
<evidence type="ECO:0000256" key="7">
    <source>
        <dbReference type="RuleBase" id="RU363079"/>
    </source>
</evidence>
<comment type="caution">
    <text evidence="7">Lacks conserved residue(s) required for the propagation of feature annotation.</text>
</comment>
<keyword evidence="5 7" id="KW-1133">Transmembrane helix</keyword>
<keyword evidence="6 7" id="KW-0472">Membrane</keyword>
<feature type="transmembrane region" description="Helical" evidence="7">
    <location>
        <begin position="233"/>
        <end position="256"/>
    </location>
</feature>
<dbReference type="PANTHER" id="PTHR10766:SF176">
    <property type="entry name" value="TRANSMEMBRANE 9 SUPERFAMILY MEMBER"/>
    <property type="match status" value="1"/>
</dbReference>
<gene>
    <name evidence="8" type="primary">TM9SF2_2</name>
    <name evidence="8" type="ORF">OS493_016739</name>
</gene>
<evidence type="ECO:0000256" key="6">
    <source>
        <dbReference type="ARBA" id="ARBA00023136"/>
    </source>
</evidence>
<evidence type="ECO:0000256" key="2">
    <source>
        <dbReference type="ARBA" id="ARBA00005227"/>
    </source>
</evidence>
<dbReference type="EMBL" id="MU826834">
    <property type="protein sequence ID" value="KAJ7372819.1"/>
    <property type="molecule type" value="Genomic_DNA"/>
</dbReference>
<comment type="similarity">
    <text evidence="2 7">Belongs to the nonaspanin (TM9SF) (TC 9.A.2) family.</text>
</comment>
<dbReference type="Proteomes" id="UP001163046">
    <property type="component" value="Unassembled WGS sequence"/>
</dbReference>
<comment type="subcellular location">
    <subcellularLocation>
        <location evidence="1">Membrane</location>
        <topology evidence="1">Multi-pass membrane protein</topology>
    </subcellularLocation>
</comment>
<evidence type="ECO:0000256" key="3">
    <source>
        <dbReference type="ARBA" id="ARBA00022692"/>
    </source>
</evidence>
<proteinExistence type="inferred from homology"/>
<evidence type="ECO:0000313" key="8">
    <source>
        <dbReference type="EMBL" id="KAJ7372819.1"/>
    </source>
</evidence>
<dbReference type="OrthoDB" id="1666796at2759"/>
<dbReference type="InterPro" id="IPR004240">
    <property type="entry name" value="EMP70"/>
</dbReference>
<comment type="caution">
    <text evidence="8">The sequence shown here is derived from an EMBL/GenBank/DDBJ whole genome shotgun (WGS) entry which is preliminary data.</text>
</comment>